<dbReference type="AlphaFoldDB" id="U6KXA6"/>
<dbReference type="VEuPathDB" id="ToxoDB:ETH_00038955"/>
<reference evidence="1" key="1">
    <citation type="submission" date="2013-10" db="EMBL/GenBank/DDBJ databases">
        <title>Genomic analysis of the causative agents of coccidiosis in chickens.</title>
        <authorList>
            <person name="Reid A.J."/>
            <person name="Blake D."/>
            <person name="Billington K."/>
            <person name="Browne H."/>
            <person name="Dunn M."/>
            <person name="Hung S."/>
            <person name="Kawahara F."/>
            <person name="Miranda-Saavedra D."/>
            <person name="Mourier T."/>
            <person name="Nagra H."/>
            <person name="Otto T.D."/>
            <person name="Rawlings N."/>
            <person name="Sanchez A."/>
            <person name="Sanders M."/>
            <person name="Subramaniam C."/>
            <person name="Tay Y."/>
            <person name="Dear P."/>
            <person name="Doerig C."/>
            <person name="Gruber A."/>
            <person name="Parkinson J."/>
            <person name="Shirley M."/>
            <person name="Wan K.L."/>
            <person name="Berriman M."/>
            <person name="Tomley F."/>
            <person name="Pain A."/>
        </authorList>
    </citation>
    <scope>NUCLEOTIDE SEQUENCE [LARGE SCALE GENOMIC DNA]</scope>
    <source>
        <strain evidence="1">Houghton</strain>
    </source>
</reference>
<feature type="non-terminal residue" evidence="1">
    <location>
        <position position="1"/>
    </location>
</feature>
<keyword evidence="2" id="KW-1185">Reference proteome</keyword>
<proteinExistence type="predicted"/>
<accession>U6KXA6</accession>
<evidence type="ECO:0000313" key="2">
    <source>
        <dbReference type="Proteomes" id="UP000030747"/>
    </source>
</evidence>
<dbReference type="VEuPathDB" id="ToxoDB:ETH2_0931500"/>
<dbReference type="EMBL" id="HG674952">
    <property type="protein sequence ID" value="CDJ40125.1"/>
    <property type="molecule type" value="Genomic_DNA"/>
</dbReference>
<organism evidence="1 2">
    <name type="scientific">Eimeria tenella</name>
    <name type="common">Coccidian parasite</name>
    <dbReference type="NCBI Taxonomy" id="5802"/>
    <lineage>
        <taxon>Eukaryota</taxon>
        <taxon>Sar</taxon>
        <taxon>Alveolata</taxon>
        <taxon>Apicomplexa</taxon>
        <taxon>Conoidasida</taxon>
        <taxon>Coccidia</taxon>
        <taxon>Eucoccidiorida</taxon>
        <taxon>Eimeriorina</taxon>
        <taxon>Eimeriidae</taxon>
        <taxon>Eimeria</taxon>
    </lineage>
</organism>
<dbReference type="Proteomes" id="UP000030747">
    <property type="component" value="Unassembled WGS sequence"/>
</dbReference>
<evidence type="ECO:0000313" key="1">
    <source>
        <dbReference type="EMBL" id="CDJ40125.1"/>
    </source>
</evidence>
<dbReference type="GeneID" id="25256832"/>
<reference evidence="1" key="2">
    <citation type="submission" date="2013-10" db="EMBL/GenBank/DDBJ databases">
        <authorList>
            <person name="Aslett M."/>
        </authorList>
    </citation>
    <scope>NUCLEOTIDE SEQUENCE [LARGE SCALE GENOMIC DNA]</scope>
    <source>
        <strain evidence="1">Houghton</strain>
    </source>
</reference>
<feature type="non-terminal residue" evidence="1">
    <location>
        <position position="465"/>
    </location>
</feature>
<sequence length="465" mass="50628">QLLQPVGGEGAAADAAAAAAAAAAELTDLKKPSVTPSERDLRLLLVKDLRYLLSSSKEAAKELLPFKKAEAAARLKQISLLLQRLALLGARYEQQLLHSLRGSSSSKIRKITKLFITNITEEAKEYLIAPEFFSAQLQQLLLLVLQLQPQQLSLQRQQLQAAADAYMLNLSMDKKAAVRSFFVHVQQLQQQDVQQQQQQQQLLLSDAEAELVLDIVALLWDSYYSHSVEIIEALKFRENGVSGQQQLLQQQQQQQQQQVLQQQQQALAESSSSRTLDRYGFLAAAQLLLLLQQAPLARVSLLLPSCRLLHASSSKPLTFAAAGSFAVSLEFRDFFSSKAAAAAAASPQQTAAAASSQRAAAAANQKTNSLFSLVINQLTPQDLNNLFSLADEPVQVESTLELVQLTPVAASSLRQTFSLEEQQAPSLKQLLGVPAAAAAAAAAVDERLFEGIFLGSRLELRALLN</sequence>
<dbReference type="OrthoDB" id="10670882at2759"/>
<protein>
    <submittedName>
        <fullName evidence="1">Uncharacterized protein</fullName>
    </submittedName>
</protein>
<dbReference type="RefSeq" id="XP_013230878.1">
    <property type="nucleotide sequence ID" value="XM_013375424.1"/>
</dbReference>
<gene>
    <name evidence="1" type="ORF">ETH_00038955</name>
</gene>
<name>U6KXA6_EIMTE</name>